<protein>
    <submittedName>
        <fullName evidence="1">Retrovirus-related Pol polyprotein from type-1 retrotransposable element R1</fullName>
    </submittedName>
</protein>
<evidence type="ECO:0000313" key="2">
    <source>
        <dbReference type="Proteomes" id="UP000499080"/>
    </source>
</evidence>
<evidence type="ECO:0000313" key="1">
    <source>
        <dbReference type="EMBL" id="GBO18210.1"/>
    </source>
</evidence>
<accession>A0A4Y2V2U0</accession>
<dbReference type="PANTHER" id="PTHR33481:SF1">
    <property type="entry name" value="ENDONUCLEASE_EXONUCLEASE_PHOSPHATASE DOMAIN-CONTAINING PROTEIN-RELATED"/>
    <property type="match status" value="1"/>
</dbReference>
<dbReference type="OrthoDB" id="6437707at2759"/>
<reference evidence="1 2" key="1">
    <citation type="journal article" date="2019" name="Sci. Rep.">
        <title>Orb-weaving spider Araneus ventricosus genome elucidates the spidroin gene catalogue.</title>
        <authorList>
            <person name="Kono N."/>
            <person name="Nakamura H."/>
            <person name="Ohtoshi R."/>
            <person name="Moran D.A.P."/>
            <person name="Shinohara A."/>
            <person name="Yoshida Y."/>
            <person name="Fujiwara M."/>
            <person name="Mori M."/>
            <person name="Tomita M."/>
            <person name="Arakawa K."/>
        </authorList>
    </citation>
    <scope>NUCLEOTIDE SEQUENCE [LARGE SCALE GENOMIC DNA]</scope>
</reference>
<proteinExistence type="predicted"/>
<gene>
    <name evidence="1" type="primary">PO11_4</name>
    <name evidence="1" type="ORF">AVEN_100020_1</name>
</gene>
<dbReference type="AlphaFoldDB" id="A0A4Y2V2U0"/>
<name>A0A4Y2V2U0_ARAVE</name>
<dbReference type="Proteomes" id="UP000499080">
    <property type="component" value="Unassembled WGS sequence"/>
</dbReference>
<dbReference type="PANTHER" id="PTHR33481">
    <property type="entry name" value="REVERSE TRANSCRIPTASE"/>
    <property type="match status" value="1"/>
</dbReference>
<dbReference type="EMBL" id="BGPR01041851">
    <property type="protein sequence ID" value="GBO18210.1"/>
    <property type="molecule type" value="Genomic_DNA"/>
</dbReference>
<organism evidence="1 2">
    <name type="scientific">Araneus ventricosus</name>
    <name type="common">Orbweaver spider</name>
    <name type="synonym">Epeira ventricosa</name>
    <dbReference type="NCBI Taxonomy" id="182803"/>
    <lineage>
        <taxon>Eukaryota</taxon>
        <taxon>Metazoa</taxon>
        <taxon>Ecdysozoa</taxon>
        <taxon>Arthropoda</taxon>
        <taxon>Chelicerata</taxon>
        <taxon>Arachnida</taxon>
        <taxon>Araneae</taxon>
        <taxon>Araneomorphae</taxon>
        <taxon>Entelegynae</taxon>
        <taxon>Araneoidea</taxon>
        <taxon>Araneidae</taxon>
        <taxon>Araneus</taxon>
    </lineage>
</organism>
<keyword evidence="2" id="KW-1185">Reference proteome</keyword>
<comment type="caution">
    <text evidence="1">The sequence shown here is derived from an EMBL/GenBank/DDBJ whole genome shotgun (WGS) entry which is preliminary data.</text>
</comment>
<sequence length="299" mass="33972">MQQPRVLQGYDPSLEVLRALKDLECPANIFKLVSSFLDDRQVFINYDGCRTIKNYSVGCPQRSNSGPLYRLLIANETLNLQFEEGVRLLACADDLYLFIKATGKHTIQERATRGLEQLDLWGKGVKISFAHQKTKHIQFGKKGKYKHPPYCRFAGNPIKLERRMKMLGVILDDGLNGMPHINYVRDKVQNILNRLTIAKHQRGLSGKVVKLLYKRALERILVYAAPAWWTGTARQIQRVSIQHPASNASDHFRGIQDNIHKSSANLLRYGAHRSGSRHGGGLVQDQQAKRGCLTLWKCD</sequence>